<organism evidence="2 3">
    <name type="scientific">Aeromicrobium fastidiosum</name>
    <dbReference type="NCBI Taxonomy" id="52699"/>
    <lineage>
        <taxon>Bacteria</taxon>
        <taxon>Bacillati</taxon>
        <taxon>Actinomycetota</taxon>
        <taxon>Actinomycetes</taxon>
        <taxon>Propionibacteriales</taxon>
        <taxon>Nocardioidaceae</taxon>
        <taxon>Aeromicrobium</taxon>
    </lineage>
</organism>
<dbReference type="EMBL" id="SDPP02000005">
    <property type="protein sequence ID" value="KAA1373773.1"/>
    <property type="molecule type" value="Genomic_DNA"/>
</dbReference>
<feature type="compositionally biased region" description="Basic and acidic residues" evidence="1">
    <location>
        <begin position="150"/>
        <end position="160"/>
    </location>
</feature>
<dbReference type="OrthoDB" id="3267263at2"/>
<gene>
    <name evidence="2" type="ORF">ESP62_017660</name>
</gene>
<feature type="compositionally biased region" description="Basic residues" evidence="1">
    <location>
        <begin position="168"/>
        <end position="185"/>
    </location>
</feature>
<protein>
    <recommendedName>
        <fullName evidence="4">DoxX family membrane protein</fullName>
    </recommendedName>
</protein>
<dbReference type="AlphaFoldDB" id="A0A641AJP1"/>
<feature type="compositionally biased region" description="Basic residues" evidence="1">
    <location>
        <begin position="137"/>
        <end position="149"/>
    </location>
</feature>
<evidence type="ECO:0000313" key="3">
    <source>
        <dbReference type="Proteomes" id="UP001515100"/>
    </source>
</evidence>
<proteinExistence type="predicted"/>
<comment type="caution">
    <text evidence="2">The sequence shown here is derived from an EMBL/GenBank/DDBJ whole genome shotgun (WGS) entry which is preliminary data.</text>
</comment>
<evidence type="ECO:0000313" key="2">
    <source>
        <dbReference type="EMBL" id="KAA1373773.1"/>
    </source>
</evidence>
<keyword evidence="3" id="KW-1185">Reference proteome</keyword>
<name>A0A641AJP1_9ACTN</name>
<dbReference type="RefSeq" id="WP_129184908.1">
    <property type="nucleotide sequence ID" value="NZ_JAGIOG010000001.1"/>
</dbReference>
<accession>A0A641AJP1</accession>
<dbReference type="Proteomes" id="UP001515100">
    <property type="component" value="Unassembled WGS sequence"/>
</dbReference>
<feature type="region of interest" description="Disordered" evidence="1">
    <location>
        <begin position="132"/>
        <end position="194"/>
    </location>
</feature>
<evidence type="ECO:0000256" key="1">
    <source>
        <dbReference type="SAM" id="MobiDB-lite"/>
    </source>
</evidence>
<sequence>MSFRLSHVPLRATAGAFILNSGLSKWSADRATAEGLHGFASGTYPAVKNIDPPIFVKALAAGEIALGAALLLPGVSSTKAGAGLTAFSAGLLGLYVKTPGLREGLRPTQDGIAIAKDVWLLGIGTSLVVDGSGDSHKVRKAERKAARAQRKTERLERKASGEGLVSKSQKKALKKSTKKAKKKAAKTLAKATAH</sequence>
<evidence type="ECO:0008006" key="4">
    <source>
        <dbReference type="Google" id="ProtNLM"/>
    </source>
</evidence>
<reference evidence="2" key="1">
    <citation type="submission" date="2019-09" db="EMBL/GenBank/DDBJ databases">
        <authorList>
            <person name="Li J."/>
        </authorList>
    </citation>
    <scope>NUCLEOTIDE SEQUENCE [LARGE SCALE GENOMIC DNA]</scope>
    <source>
        <strain evidence="2">NRBC 14897</strain>
    </source>
</reference>